<dbReference type="Pfam" id="PF00709">
    <property type="entry name" value="Adenylsucc_synt"/>
    <property type="match status" value="2"/>
</dbReference>
<comment type="caution">
    <text evidence="8">The sequence shown here is derived from an EMBL/GenBank/DDBJ whole genome shotgun (WGS) entry which is preliminary data.</text>
</comment>
<dbReference type="HAMAP" id="MF_00011">
    <property type="entry name" value="Adenylosucc_synth"/>
    <property type="match status" value="1"/>
</dbReference>
<evidence type="ECO:0000313" key="8">
    <source>
        <dbReference type="EMBL" id="KKM77947.1"/>
    </source>
</evidence>
<dbReference type="GO" id="GO:0005525">
    <property type="term" value="F:GTP binding"/>
    <property type="evidence" value="ECO:0007669"/>
    <property type="project" value="UniProtKB-KW"/>
</dbReference>
<evidence type="ECO:0000256" key="4">
    <source>
        <dbReference type="ARBA" id="ARBA00022755"/>
    </source>
</evidence>
<dbReference type="InterPro" id="IPR001114">
    <property type="entry name" value="Adenylosuccinate_synthetase"/>
</dbReference>
<proteinExistence type="inferred from homology"/>
<feature type="non-terminal residue" evidence="8">
    <location>
        <position position="1"/>
    </location>
</feature>
<keyword evidence="4" id="KW-0658">Purine biosynthesis</keyword>
<dbReference type="InterPro" id="IPR042111">
    <property type="entry name" value="Adenylosuccinate_synth_dom3"/>
</dbReference>
<dbReference type="InterPro" id="IPR042109">
    <property type="entry name" value="Adenylosuccinate_synth_dom1"/>
</dbReference>
<dbReference type="SMART" id="SM00788">
    <property type="entry name" value="Adenylsucc_synt"/>
    <property type="match status" value="1"/>
</dbReference>
<keyword evidence="2" id="KW-0479">Metal-binding</keyword>
<name>A0A0F9N955_9ZZZZ</name>
<keyword evidence="1" id="KW-0436">Ligase</keyword>
<keyword evidence="3" id="KW-0547">Nucleotide-binding</keyword>
<evidence type="ECO:0000256" key="3">
    <source>
        <dbReference type="ARBA" id="ARBA00022741"/>
    </source>
</evidence>
<protein>
    <submittedName>
        <fullName evidence="8">Uncharacterized protein</fullName>
    </submittedName>
</protein>
<evidence type="ECO:0000256" key="2">
    <source>
        <dbReference type="ARBA" id="ARBA00022723"/>
    </source>
</evidence>
<evidence type="ECO:0000256" key="7">
    <source>
        <dbReference type="SAM" id="MobiDB-lite"/>
    </source>
</evidence>
<dbReference type="Gene3D" id="3.40.440.10">
    <property type="entry name" value="Adenylosuccinate Synthetase, subunit A, domain 1"/>
    <property type="match status" value="1"/>
</dbReference>
<dbReference type="GO" id="GO:0046040">
    <property type="term" value="P:IMP metabolic process"/>
    <property type="evidence" value="ECO:0007669"/>
    <property type="project" value="TreeGrafter"/>
</dbReference>
<dbReference type="GO" id="GO:0005737">
    <property type="term" value="C:cytoplasm"/>
    <property type="evidence" value="ECO:0007669"/>
    <property type="project" value="TreeGrafter"/>
</dbReference>
<dbReference type="GO" id="GO:0004019">
    <property type="term" value="F:adenylosuccinate synthase activity"/>
    <property type="evidence" value="ECO:0007669"/>
    <property type="project" value="InterPro"/>
</dbReference>
<dbReference type="Gene3D" id="3.90.170.10">
    <property type="entry name" value="Adenylosuccinate Synthetase, subunit A, domain 3"/>
    <property type="match status" value="1"/>
</dbReference>
<evidence type="ECO:0000256" key="5">
    <source>
        <dbReference type="ARBA" id="ARBA00022842"/>
    </source>
</evidence>
<evidence type="ECO:0000256" key="1">
    <source>
        <dbReference type="ARBA" id="ARBA00022598"/>
    </source>
</evidence>
<dbReference type="InterPro" id="IPR027417">
    <property type="entry name" value="P-loop_NTPase"/>
</dbReference>
<sequence length="243" mass="27398">LNILKSELDELGRDVNLYISENVHMIQPEHIEKDSAGSGVGSTRKGVAYTYADRALRKGKRVTQEALTTHGIKATIYRGLPPIAENENAIFEGAQGLMLDIDYGEYPYITSSSIMPSSVHRIDKFIGVMKSYTTRVGKGPPYHPDLPELRQKGNEFGVTTGRPRKTTWNDIDQLNYAISIVQPDEIVVTKLDILKNTPNICVYKNNKLFNIGNLDNYKDFLLETFPKIKWFSEAPHGDLIKVR</sequence>
<dbReference type="PANTHER" id="PTHR11846:SF0">
    <property type="entry name" value="ADENYLOSUCCINATE SYNTHETASE"/>
    <property type="match status" value="1"/>
</dbReference>
<reference evidence="8" key="1">
    <citation type="journal article" date="2015" name="Nature">
        <title>Complex archaea that bridge the gap between prokaryotes and eukaryotes.</title>
        <authorList>
            <person name="Spang A."/>
            <person name="Saw J.H."/>
            <person name="Jorgensen S.L."/>
            <person name="Zaremba-Niedzwiedzka K."/>
            <person name="Martijn J."/>
            <person name="Lind A.E."/>
            <person name="van Eijk R."/>
            <person name="Schleper C."/>
            <person name="Guy L."/>
            <person name="Ettema T.J."/>
        </authorList>
    </citation>
    <scope>NUCLEOTIDE SEQUENCE</scope>
</reference>
<keyword evidence="6" id="KW-0342">GTP-binding</keyword>
<evidence type="ECO:0000256" key="6">
    <source>
        <dbReference type="ARBA" id="ARBA00023134"/>
    </source>
</evidence>
<accession>A0A0F9N955</accession>
<organism evidence="8">
    <name type="scientific">marine sediment metagenome</name>
    <dbReference type="NCBI Taxonomy" id="412755"/>
    <lineage>
        <taxon>unclassified sequences</taxon>
        <taxon>metagenomes</taxon>
        <taxon>ecological metagenomes</taxon>
    </lineage>
</organism>
<dbReference type="GO" id="GO:0044208">
    <property type="term" value="P:'de novo' AMP biosynthetic process"/>
    <property type="evidence" value="ECO:0007669"/>
    <property type="project" value="TreeGrafter"/>
</dbReference>
<dbReference type="PANTHER" id="PTHR11846">
    <property type="entry name" value="ADENYLOSUCCINATE SYNTHETASE"/>
    <property type="match status" value="1"/>
</dbReference>
<feature type="region of interest" description="Disordered" evidence="7">
    <location>
        <begin position="140"/>
        <end position="161"/>
    </location>
</feature>
<dbReference type="EMBL" id="LAZR01008566">
    <property type="protein sequence ID" value="KKM77947.1"/>
    <property type="molecule type" value="Genomic_DNA"/>
</dbReference>
<dbReference type="GO" id="GO:0046872">
    <property type="term" value="F:metal ion binding"/>
    <property type="evidence" value="ECO:0007669"/>
    <property type="project" value="UniProtKB-KW"/>
</dbReference>
<dbReference type="SUPFAM" id="SSF52540">
    <property type="entry name" value="P-loop containing nucleoside triphosphate hydrolases"/>
    <property type="match status" value="1"/>
</dbReference>
<dbReference type="AlphaFoldDB" id="A0A0F9N955"/>
<keyword evidence="5" id="KW-0460">Magnesium</keyword>
<gene>
    <name evidence="8" type="ORF">LCGC14_1364770</name>
</gene>